<dbReference type="Proteomes" id="UP001548713">
    <property type="component" value="Unassembled WGS sequence"/>
</dbReference>
<dbReference type="PANTHER" id="PTHR47893:SF1">
    <property type="entry name" value="REGULATORY PROTEIN PCHR"/>
    <property type="match status" value="1"/>
</dbReference>
<dbReference type="Pfam" id="PF14525">
    <property type="entry name" value="AraC_binding_2"/>
    <property type="match status" value="1"/>
</dbReference>
<comment type="caution">
    <text evidence="2">The sequence shown here is derived from an EMBL/GenBank/DDBJ whole genome shotgun (WGS) entry which is preliminary data.</text>
</comment>
<feature type="domain" description="HTH araC/xylS-type" evidence="1">
    <location>
        <begin position="215"/>
        <end position="318"/>
    </location>
</feature>
<dbReference type="InterPro" id="IPR018060">
    <property type="entry name" value="HTH_AraC"/>
</dbReference>
<dbReference type="Pfam" id="PF12833">
    <property type="entry name" value="HTH_18"/>
    <property type="match status" value="1"/>
</dbReference>
<keyword evidence="3" id="KW-1185">Reference proteome</keyword>
<name>A0ABV2D1G9_9SPHN</name>
<evidence type="ECO:0000259" key="1">
    <source>
        <dbReference type="PROSITE" id="PS01124"/>
    </source>
</evidence>
<accession>A0ABV2D1G9</accession>
<dbReference type="RefSeq" id="WP_353984162.1">
    <property type="nucleotide sequence ID" value="NZ_JBEWLY010000013.1"/>
</dbReference>
<proteinExistence type="predicted"/>
<reference evidence="2 3" key="1">
    <citation type="submission" date="2024-07" db="EMBL/GenBank/DDBJ databases">
        <title>Novosphingobium kalidii RD2P27.</title>
        <authorList>
            <person name="Sun J.-Q."/>
        </authorList>
    </citation>
    <scope>NUCLEOTIDE SEQUENCE [LARGE SCALE GENOMIC DNA]</scope>
    <source>
        <strain evidence="2 3">RD2P27</strain>
    </source>
</reference>
<dbReference type="InterPro" id="IPR035418">
    <property type="entry name" value="AraC-bd_2"/>
</dbReference>
<dbReference type="SMART" id="SM00342">
    <property type="entry name" value="HTH_ARAC"/>
    <property type="match status" value="1"/>
</dbReference>
<dbReference type="InterPro" id="IPR053142">
    <property type="entry name" value="PchR_regulatory_protein"/>
</dbReference>
<organism evidence="2 3">
    <name type="scientific">Novosphingobium kalidii</name>
    <dbReference type="NCBI Taxonomy" id="3230299"/>
    <lineage>
        <taxon>Bacteria</taxon>
        <taxon>Pseudomonadati</taxon>
        <taxon>Pseudomonadota</taxon>
        <taxon>Alphaproteobacteria</taxon>
        <taxon>Sphingomonadales</taxon>
        <taxon>Sphingomonadaceae</taxon>
        <taxon>Novosphingobium</taxon>
    </lineage>
</organism>
<dbReference type="PANTHER" id="PTHR47893">
    <property type="entry name" value="REGULATORY PROTEIN PCHR"/>
    <property type="match status" value="1"/>
</dbReference>
<sequence>MQGEPINSGPATVAAAGWSSRDRGEAIAMLSGILAPHDLELREPRGAVHARLAHVTLESCNFADIRYGAPVRIRSRVPSDRCLIHAVTEGRSRIAARAGDICLQPGMIHVSAPGAPIDIEHGPASRHLTASLSMDAWSAIAGWSHDAALPVFNASSAPAWRDLASFVLGWAQLGGSGFGTAAERLDGLVRAFLTDSLALGADAARARAVQPWYVMRARQVMLDAVRQGCDPIGLADVARAIGVSMRTLQQGFRTAAARTFGEELRELRLCELDRQLAAARPDDDVTAIMQSCGITSMGRFAGYYRDRFGLLPSQRLRSRQGH</sequence>
<evidence type="ECO:0000313" key="2">
    <source>
        <dbReference type="EMBL" id="MET1755723.1"/>
    </source>
</evidence>
<dbReference type="EMBL" id="JBEWLY010000013">
    <property type="protein sequence ID" value="MET1755723.1"/>
    <property type="molecule type" value="Genomic_DNA"/>
</dbReference>
<protein>
    <submittedName>
        <fullName evidence="2">AraC family transcriptional regulator</fullName>
    </submittedName>
</protein>
<dbReference type="Gene3D" id="1.10.10.60">
    <property type="entry name" value="Homeodomain-like"/>
    <property type="match status" value="1"/>
</dbReference>
<gene>
    <name evidence="2" type="ORF">ABVV53_09660</name>
</gene>
<evidence type="ECO:0000313" key="3">
    <source>
        <dbReference type="Proteomes" id="UP001548713"/>
    </source>
</evidence>
<dbReference type="PROSITE" id="PS01124">
    <property type="entry name" value="HTH_ARAC_FAMILY_2"/>
    <property type="match status" value="1"/>
</dbReference>